<feature type="domain" description="HPt" evidence="23">
    <location>
        <begin position="1185"/>
        <end position="1282"/>
    </location>
</feature>
<dbReference type="RefSeq" id="WP_394478670.1">
    <property type="nucleotide sequence ID" value="NZ_JBIGHV010000004.1"/>
</dbReference>
<dbReference type="InterPro" id="IPR004358">
    <property type="entry name" value="Sig_transdc_His_kin-like_C"/>
</dbReference>
<dbReference type="Gene3D" id="1.20.120.160">
    <property type="entry name" value="HPT domain"/>
    <property type="match status" value="1"/>
</dbReference>
<feature type="domain" description="Histidine kinase" evidence="18">
    <location>
        <begin position="780"/>
        <end position="1004"/>
    </location>
</feature>
<dbReference type="InterPro" id="IPR001610">
    <property type="entry name" value="PAC"/>
</dbReference>
<comment type="catalytic activity">
    <reaction evidence="1">
        <text>ATP + protein L-histidine = ADP + protein N-phospho-L-histidine.</text>
        <dbReference type="EC" id="2.7.13.3"/>
    </reaction>
</comment>
<evidence type="ECO:0000259" key="20">
    <source>
        <dbReference type="PROSITE" id="PS50112"/>
    </source>
</evidence>
<evidence type="ECO:0000313" key="25">
    <source>
        <dbReference type="Proteomes" id="UP001606210"/>
    </source>
</evidence>
<dbReference type="SMART" id="SM00387">
    <property type="entry name" value="HATPase_c"/>
    <property type="match status" value="1"/>
</dbReference>
<dbReference type="Gene3D" id="3.30.565.10">
    <property type="entry name" value="Histidine kinase-like ATPase, C-terminal domain"/>
    <property type="match status" value="1"/>
</dbReference>
<dbReference type="PANTHER" id="PTHR43047">
    <property type="entry name" value="TWO-COMPONENT HISTIDINE PROTEIN KINASE"/>
    <property type="match status" value="1"/>
</dbReference>
<dbReference type="Pfam" id="PF13426">
    <property type="entry name" value="PAS_9"/>
    <property type="match status" value="2"/>
</dbReference>
<keyword evidence="13 17" id="KW-0472">Membrane</keyword>
<dbReference type="InterPro" id="IPR006189">
    <property type="entry name" value="CHASE_dom"/>
</dbReference>
<dbReference type="CDD" id="cd00130">
    <property type="entry name" value="PAS"/>
    <property type="match status" value="3"/>
</dbReference>
<dbReference type="InterPro" id="IPR042240">
    <property type="entry name" value="CHASE_sf"/>
</dbReference>
<evidence type="ECO:0000259" key="23">
    <source>
        <dbReference type="PROSITE" id="PS50894"/>
    </source>
</evidence>
<evidence type="ECO:0000256" key="9">
    <source>
        <dbReference type="ARBA" id="ARBA00022777"/>
    </source>
</evidence>
<comment type="caution">
    <text evidence="24">The sequence shown here is derived from an EMBL/GenBank/DDBJ whole genome shotgun (WGS) entry which is preliminary data.</text>
</comment>
<evidence type="ECO:0000256" key="3">
    <source>
        <dbReference type="ARBA" id="ARBA00012438"/>
    </source>
</evidence>
<dbReference type="SUPFAM" id="SSF52172">
    <property type="entry name" value="CheY-like"/>
    <property type="match status" value="1"/>
</dbReference>
<feature type="domain" description="PAS" evidence="20">
    <location>
        <begin position="623"/>
        <end position="676"/>
    </location>
</feature>
<organism evidence="24 25">
    <name type="scientific">Pelomonas parva</name>
    <dbReference type="NCBI Taxonomy" id="3299032"/>
    <lineage>
        <taxon>Bacteria</taxon>
        <taxon>Pseudomonadati</taxon>
        <taxon>Pseudomonadota</taxon>
        <taxon>Betaproteobacteria</taxon>
        <taxon>Burkholderiales</taxon>
        <taxon>Sphaerotilaceae</taxon>
        <taxon>Roseateles</taxon>
    </lineage>
</organism>
<reference evidence="24 25" key="1">
    <citation type="submission" date="2024-08" db="EMBL/GenBank/DDBJ databases">
        <authorList>
            <person name="Lu H."/>
        </authorList>
    </citation>
    <scope>NUCLEOTIDE SEQUENCE [LARGE SCALE GENOMIC DNA]</scope>
    <source>
        <strain evidence="24 25">LYH14W</strain>
    </source>
</reference>
<keyword evidence="5" id="KW-0997">Cell inner membrane</keyword>
<dbReference type="InterPro" id="IPR036641">
    <property type="entry name" value="HPT_dom_sf"/>
</dbReference>
<evidence type="ECO:0000256" key="13">
    <source>
        <dbReference type="ARBA" id="ARBA00023136"/>
    </source>
</evidence>
<evidence type="ECO:0000259" key="21">
    <source>
        <dbReference type="PROSITE" id="PS50113"/>
    </source>
</evidence>
<dbReference type="Pfam" id="PF08448">
    <property type="entry name" value="PAS_4"/>
    <property type="match status" value="1"/>
</dbReference>
<dbReference type="CDD" id="cd00082">
    <property type="entry name" value="HisKA"/>
    <property type="match status" value="1"/>
</dbReference>
<feature type="domain" description="PAS" evidence="20">
    <location>
        <begin position="512"/>
        <end position="553"/>
    </location>
</feature>
<evidence type="ECO:0000256" key="15">
    <source>
        <dbReference type="PROSITE-ProRule" id="PRU00169"/>
    </source>
</evidence>
<dbReference type="SMART" id="SM00388">
    <property type="entry name" value="HisKA"/>
    <property type="match status" value="1"/>
</dbReference>
<dbReference type="InterPro" id="IPR003594">
    <property type="entry name" value="HATPase_dom"/>
</dbReference>
<feature type="modified residue" description="Phosphohistidine" evidence="14">
    <location>
        <position position="1225"/>
    </location>
</feature>
<dbReference type="Pfam" id="PF03924">
    <property type="entry name" value="CHASE"/>
    <property type="match status" value="1"/>
</dbReference>
<dbReference type="InterPro" id="IPR036890">
    <property type="entry name" value="HATPase_C_sf"/>
</dbReference>
<keyword evidence="12" id="KW-0902">Two-component regulatory system</keyword>
<dbReference type="Pfam" id="PF01627">
    <property type="entry name" value="Hpt"/>
    <property type="match status" value="1"/>
</dbReference>
<evidence type="ECO:0000256" key="14">
    <source>
        <dbReference type="PROSITE-ProRule" id="PRU00110"/>
    </source>
</evidence>
<feature type="transmembrane region" description="Helical" evidence="17">
    <location>
        <begin position="20"/>
        <end position="39"/>
    </location>
</feature>
<dbReference type="CDD" id="cd16922">
    <property type="entry name" value="HATPase_EvgS-ArcB-TorS-like"/>
    <property type="match status" value="1"/>
</dbReference>
<evidence type="ECO:0000313" key="24">
    <source>
        <dbReference type="EMBL" id="MFG6430414.1"/>
    </source>
</evidence>
<accession>A0ABW7F1A3</accession>
<dbReference type="PROSITE" id="PS50112">
    <property type="entry name" value="PAS"/>
    <property type="match status" value="3"/>
</dbReference>
<keyword evidence="8 17" id="KW-0812">Transmembrane</keyword>
<feature type="domain" description="PAC" evidence="21">
    <location>
        <begin position="424"/>
        <end position="476"/>
    </location>
</feature>
<evidence type="ECO:0000259" key="18">
    <source>
        <dbReference type="PROSITE" id="PS50109"/>
    </source>
</evidence>
<keyword evidence="10" id="KW-0067">ATP-binding</keyword>
<keyword evidence="7" id="KW-0808">Transferase</keyword>
<protein>
    <recommendedName>
        <fullName evidence="3">histidine kinase</fullName>
        <ecNumber evidence="3">2.7.13.3</ecNumber>
    </recommendedName>
</protein>
<keyword evidence="4" id="KW-1003">Cell membrane</keyword>
<dbReference type="SUPFAM" id="SSF55785">
    <property type="entry name" value="PYP-like sensor domain (PAS domain)"/>
    <property type="match status" value="3"/>
</dbReference>
<dbReference type="Proteomes" id="UP001606210">
    <property type="component" value="Unassembled WGS sequence"/>
</dbReference>
<dbReference type="EMBL" id="JBIGHV010000004">
    <property type="protein sequence ID" value="MFG6430414.1"/>
    <property type="molecule type" value="Genomic_DNA"/>
</dbReference>
<dbReference type="PROSITE" id="PS50109">
    <property type="entry name" value="HIS_KIN"/>
    <property type="match status" value="1"/>
</dbReference>
<dbReference type="Pfam" id="PF00072">
    <property type="entry name" value="Response_reg"/>
    <property type="match status" value="1"/>
</dbReference>
<feature type="modified residue" description="4-aspartylphosphate" evidence="15">
    <location>
        <position position="1080"/>
    </location>
</feature>
<feature type="coiled-coil region" evidence="16">
    <location>
        <begin position="464"/>
        <end position="498"/>
    </location>
</feature>
<sequence length="1360" mass="145700">MNASWQRLRGALGPGTRAVAVIAIMLATSICTATIAYFAQVHNNRNDAAERFAALAQRVKLQIDERLHRYEYGLRGARGVVVAADGTTTREAFGRYASSRVIEQEFPGARGFGIIWRVAESDERRFVQGMHASGLQDFSVRQFGPHTGERFVITYVEPLALNKAAIGLDIASEPKRREAAQLAAASGNATLSAPLTLVQASGSSSRGLLLLLPIYRTGLPGLLPQDRERALIGWSYAPLLIDEVMRGLDVEEAQFSLQLHDMDADASTAFYSARQPDAIDDHTLEVQQAVNLYGRRWEARLRPTQAFITALHQNSPRTEALEALLLGLACSGLIATLLQLMDRARGQRLEQARRAAIVDGSSDAVIVQTLDGVITDWNDGAARLFGYAIDQAKGRTATELLLPPGLEGEDESMRTTVARGERVQVFETVRRASDGELIPVSITASPIRDGKGQVVGAAKILRDVREARAAEQRMRELNASLEDQVRERTALLEAAQRDSAALLQTLHQHAIVSVADRAGRIIDVNEGFCRISGYTRDELLGRNHRVVNSGSHPPEFWQGMWATISSGRSWRGEVCNRAKNGSRYWVDSVVAPFLDAQGRVEKYISIRTNISDRKRTELEFQRTMTLLRTVLEASTQVSIIAADPAGKVSVFNKGSELLLGYRAAEVVGQVSALQFLDNTGLPDDGRQGPPDALPLPDGRLALLHDATLSEPRVWSYLRRDGSQVPVSMALTRMRDEHGELLGYLAIAHDISARLAHEASLRSAMQQAREANEAKSRFLANMSHEIRTPMNAVIGLSHVLGKSALNPDQAGLLARIDVASKGLMAIINDVLDLSKIEAGEMRLEAAPFDLDALVRDVTSLISVAAEDKGIAFAADVQGEPTRTLVGDSTRLRQVLLNLLSNAVKFTVAGGVRLLVQVAAADAPGEPAVDLCIRVKDSGIGIPADVQGQLFQPFVQADTSTTRRFGGTGLGLSIVRQLVALMGGQITLSSTPGQGSEFQVRARLPVSSQPLEPAATGPLQRRAGPGLAGLRLLVVDDIEMNREVAARILQGEGARVVLKANGQEAVDALLGDGPAFDAVLMDVQMPVLDGLQATRRIRQAPGLLALPVIGLTAGVAADEQRLALAAGMNTVVGKPFDPETLVLAIRRLAAAAPASAEDMSEPPAAAAGCPADWPRLDGVDARLSFRQLKGDTALLRRVFEHTLATLRELAAAADTGAAPDRLAGLLHDLKGMAGTLGAAPLRALAGEAERLLRAGDSAAAQPLLAAIAALAAGLEGQRERLPAAAPAAAAAAAPAPLQQQALAALMQRLTANDLSAQEAFRPLMPALRQRLGDEAFARLETDIDSLAFDATRQTLEDARLAA</sequence>
<evidence type="ECO:0000256" key="8">
    <source>
        <dbReference type="ARBA" id="ARBA00022692"/>
    </source>
</evidence>
<dbReference type="SMART" id="SM00091">
    <property type="entry name" value="PAS"/>
    <property type="match status" value="3"/>
</dbReference>
<keyword evidence="10" id="KW-0547">Nucleotide-binding</keyword>
<dbReference type="Gene3D" id="1.10.287.130">
    <property type="match status" value="1"/>
</dbReference>
<dbReference type="InterPro" id="IPR008207">
    <property type="entry name" value="Sig_transdc_His_kin_Hpt_dom"/>
</dbReference>
<keyword evidence="11 17" id="KW-1133">Transmembrane helix</keyword>
<feature type="domain" description="PAC" evidence="21">
    <location>
        <begin position="568"/>
        <end position="622"/>
    </location>
</feature>
<feature type="domain" description="PAC" evidence="21">
    <location>
        <begin position="707"/>
        <end position="762"/>
    </location>
</feature>
<evidence type="ECO:0000256" key="10">
    <source>
        <dbReference type="ARBA" id="ARBA00022840"/>
    </source>
</evidence>
<evidence type="ECO:0000256" key="1">
    <source>
        <dbReference type="ARBA" id="ARBA00000085"/>
    </source>
</evidence>
<dbReference type="InterPro" id="IPR001789">
    <property type="entry name" value="Sig_transdc_resp-reg_receiver"/>
</dbReference>
<dbReference type="CDD" id="cd17546">
    <property type="entry name" value="REC_hyHK_CKI1_RcsC-like"/>
    <property type="match status" value="1"/>
</dbReference>
<evidence type="ECO:0000256" key="6">
    <source>
        <dbReference type="ARBA" id="ARBA00022553"/>
    </source>
</evidence>
<feature type="domain" description="Response regulatory" evidence="19">
    <location>
        <begin position="1029"/>
        <end position="1147"/>
    </location>
</feature>
<evidence type="ECO:0000256" key="11">
    <source>
        <dbReference type="ARBA" id="ARBA00022989"/>
    </source>
</evidence>
<dbReference type="EC" id="2.7.13.3" evidence="3"/>
<dbReference type="SMART" id="SM01079">
    <property type="entry name" value="CHASE"/>
    <property type="match status" value="1"/>
</dbReference>
<evidence type="ECO:0000256" key="2">
    <source>
        <dbReference type="ARBA" id="ARBA00004429"/>
    </source>
</evidence>
<dbReference type="PRINTS" id="PR00344">
    <property type="entry name" value="BCTRLSENSOR"/>
</dbReference>
<keyword evidence="25" id="KW-1185">Reference proteome</keyword>
<dbReference type="InterPro" id="IPR035965">
    <property type="entry name" value="PAS-like_dom_sf"/>
</dbReference>
<evidence type="ECO:0000259" key="19">
    <source>
        <dbReference type="PROSITE" id="PS50110"/>
    </source>
</evidence>
<dbReference type="SUPFAM" id="SSF47226">
    <property type="entry name" value="Histidine-containing phosphotransfer domain, HPT domain"/>
    <property type="match status" value="1"/>
</dbReference>
<keyword evidence="9" id="KW-0418">Kinase</keyword>
<dbReference type="PROSITE" id="PS50894">
    <property type="entry name" value="HPT"/>
    <property type="match status" value="1"/>
</dbReference>
<gene>
    <name evidence="24" type="ORF">ACG00Y_10840</name>
</gene>
<dbReference type="SUPFAM" id="SSF47384">
    <property type="entry name" value="Homodimeric domain of signal transducing histidine kinase"/>
    <property type="match status" value="1"/>
</dbReference>
<feature type="domain" description="PAS" evidence="20">
    <location>
        <begin position="350"/>
        <end position="420"/>
    </location>
</feature>
<dbReference type="InterPro" id="IPR000014">
    <property type="entry name" value="PAS"/>
</dbReference>
<dbReference type="NCBIfam" id="TIGR00229">
    <property type="entry name" value="sensory_box"/>
    <property type="match status" value="3"/>
</dbReference>
<dbReference type="Gene3D" id="3.40.50.2300">
    <property type="match status" value="1"/>
</dbReference>
<evidence type="ECO:0000256" key="16">
    <source>
        <dbReference type="SAM" id="Coils"/>
    </source>
</evidence>
<dbReference type="SMART" id="SM00448">
    <property type="entry name" value="REC"/>
    <property type="match status" value="1"/>
</dbReference>
<dbReference type="InterPro" id="IPR036097">
    <property type="entry name" value="HisK_dim/P_sf"/>
</dbReference>
<evidence type="ECO:0000256" key="7">
    <source>
        <dbReference type="ARBA" id="ARBA00022679"/>
    </source>
</evidence>
<dbReference type="InterPro" id="IPR013656">
    <property type="entry name" value="PAS_4"/>
</dbReference>
<name>A0ABW7F1A3_9BURK</name>
<dbReference type="InterPro" id="IPR000700">
    <property type="entry name" value="PAS-assoc_C"/>
</dbReference>
<evidence type="ECO:0000256" key="17">
    <source>
        <dbReference type="SAM" id="Phobius"/>
    </source>
</evidence>
<dbReference type="PROSITE" id="PS50110">
    <property type="entry name" value="RESPONSE_REGULATORY"/>
    <property type="match status" value="1"/>
</dbReference>
<keyword evidence="6 15" id="KW-0597">Phosphoprotein</keyword>
<dbReference type="SUPFAM" id="SSF55874">
    <property type="entry name" value="ATPase domain of HSP90 chaperone/DNA topoisomerase II/histidine kinase"/>
    <property type="match status" value="1"/>
</dbReference>
<evidence type="ECO:0000256" key="12">
    <source>
        <dbReference type="ARBA" id="ARBA00023012"/>
    </source>
</evidence>
<comment type="subcellular location">
    <subcellularLocation>
        <location evidence="2">Cell inner membrane</location>
        <topology evidence="2">Multi-pass membrane protein</topology>
    </subcellularLocation>
</comment>
<dbReference type="PROSITE" id="PS50113">
    <property type="entry name" value="PAC"/>
    <property type="match status" value="3"/>
</dbReference>
<dbReference type="Pfam" id="PF00512">
    <property type="entry name" value="HisKA"/>
    <property type="match status" value="1"/>
</dbReference>
<feature type="domain" description="CHASE" evidence="22">
    <location>
        <begin position="84"/>
        <end position="233"/>
    </location>
</feature>
<dbReference type="InterPro" id="IPR003661">
    <property type="entry name" value="HisK_dim/P_dom"/>
</dbReference>
<dbReference type="InterPro" id="IPR005467">
    <property type="entry name" value="His_kinase_dom"/>
</dbReference>
<dbReference type="InterPro" id="IPR011006">
    <property type="entry name" value="CheY-like_superfamily"/>
</dbReference>
<dbReference type="PANTHER" id="PTHR43047:SF64">
    <property type="entry name" value="HISTIDINE KINASE CONTAINING CHEY-HOMOLOGOUS RECEIVER DOMAIN AND PAS DOMAIN-RELATED"/>
    <property type="match status" value="1"/>
</dbReference>
<proteinExistence type="predicted"/>
<keyword evidence="16" id="KW-0175">Coiled coil</keyword>
<dbReference type="PROSITE" id="PS50839">
    <property type="entry name" value="CHASE"/>
    <property type="match status" value="1"/>
</dbReference>
<dbReference type="SMART" id="SM00086">
    <property type="entry name" value="PAC"/>
    <property type="match status" value="3"/>
</dbReference>
<evidence type="ECO:0000256" key="4">
    <source>
        <dbReference type="ARBA" id="ARBA00022475"/>
    </source>
</evidence>
<dbReference type="Gene3D" id="3.30.450.350">
    <property type="entry name" value="CHASE domain"/>
    <property type="match status" value="1"/>
</dbReference>
<evidence type="ECO:0000259" key="22">
    <source>
        <dbReference type="PROSITE" id="PS50839"/>
    </source>
</evidence>
<dbReference type="Gene3D" id="3.30.450.20">
    <property type="entry name" value="PAS domain"/>
    <property type="match status" value="3"/>
</dbReference>
<evidence type="ECO:0000256" key="5">
    <source>
        <dbReference type="ARBA" id="ARBA00022519"/>
    </source>
</evidence>
<dbReference type="Pfam" id="PF02518">
    <property type="entry name" value="HATPase_c"/>
    <property type="match status" value="1"/>
</dbReference>